<evidence type="ECO:0000256" key="2">
    <source>
        <dbReference type="SAM" id="MobiDB-lite"/>
    </source>
</evidence>
<proteinExistence type="predicted"/>
<accession>A0A7J7L184</accession>
<evidence type="ECO:0000256" key="1">
    <source>
        <dbReference type="SAM" id="Coils"/>
    </source>
</evidence>
<evidence type="ECO:0000313" key="4">
    <source>
        <dbReference type="EMBL" id="KAF6136373.1"/>
    </source>
</evidence>
<name>A0A7J7L184_9MAGN</name>
<dbReference type="PANTHER" id="PTHR48459:SF1">
    <property type="entry name" value="CUE DOMAIN-CONTAINING PROTEIN"/>
    <property type="match status" value="1"/>
</dbReference>
<keyword evidence="5" id="KW-1185">Reference proteome</keyword>
<sequence length="731" mass="80794">MGFNSVFKTLQEVFPQVDVRILKAAAIEHSKDADLAVEFILLEALPAISGQLDPSDIPANNTSQKGLHPPNINQHNQLLSSSGKASNIPNCYVCLFLDKVFEKDSSESWFETTLEEQRLQMNQEAVDEAKAMPANSCSFGFGSVSPEEQRFYLMNPDAIKEGKPVFSDSISLHFGSVSPEELRFHLINRETVEVANSLPLNSISFSEDDDSKNCAKNAFNASPTLLDKALAGSSNLAGHAMHEPSCLTTESEDLTSLEKRNDIAFTVGSHQGSDASSSSRTREETVFSGHDADIQHEKIKDLNYPLAQFDSALFVYRDSPEDQSRIDDIVRVESETVPGISMIDSSVFHEEVTDSAEGSAANDIGSLCSPYENHVSRGSLENVSLQVLSATDSADVPEDNSSSAPVVDPSVEDSSSSTIIVTRSGQTCHIDLLEDAIMDAKNNKKILFSSMEVVINMMKEVELQEETAEHAKIEAASGGLDILVKVEDLKQMLRHAHETNDMVFYSFSLILESFSCITHAGEVYGEKSILATEARELQTRLLCLSDERDNSLEVLEEMRQKLEKRLEAAEQMRKSAEQEKLTKDLSAREALTEQELVMDKVVQESKRLQQEAEENSKLREFLMDRGHTVDILQGEISVICKDVLLVKEKFDGCIPFSKSLFSIPTSWNLASSGSSSSSRSQASDRVLEQCETSETLKCPSLSSSVDCLPQNINDRKVLVDDDWDLFDDADY</sequence>
<feature type="coiled-coil region" evidence="1">
    <location>
        <begin position="545"/>
        <end position="618"/>
    </location>
</feature>
<protein>
    <recommendedName>
        <fullName evidence="3">CUE domain-containing protein</fullName>
    </recommendedName>
</protein>
<dbReference type="Proteomes" id="UP000541444">
    <property type="component" value="Unassembled WGS sequence"/>
</dbReference>
<feature type="domain" description="CUE" evidence="3">
    <location>
        <begin position="2"/>
        <end position="45"/>
    </location>
</feature>
<dbReference type="InterPro" id="IPR003892">
    <property type="entry name" value="CUE"/>
</dbReference>
<feature type="region of interest" description="Disordered" evidence="2">
    <location>
        <begin position="392"/>
        <end position="415"/>
    </location>
</feature>
<feature type="compositionally biased region" description="Low complexity" evidence="2">
    <location>
        <begin position="401"/>
        <end position="415"/>
    </location>
</feature>
<dbReference type="EMBL" id="JACGCM010002722">
    <property type="protein sequence ID" value="KAF6136373.1"/>
    <property type="molecule type" value="Genomic_DNA"/>
</dbReference>
<feature type="region of interest" description="Disordered" evidence="2">
    <location>
        <begin position="55"/>
        <end position="79"/>
    </location>
</feature>
<comment type="caution">
    <text evidence="4">The sequence shown here is derived from an EMBL/GenBank/DDBJ whole genome shotgun (WGS) entry which is preliminary data.</text>
</comment>
<feature type="compositionally biased region" description="Polar residues" evidence="2">
    <location>
        <begin position="58"/>
        <end position="79"/>
    </location>
</feature>
<keyword evidence="1" id="KW-0175">Coiled coil</keyword>
<organism evidence="4 5">
    <name type="scientific">Kingdonia uniflora</name>
    <dbReference type="NCBI Taxonomy" id="39325"/>
    <lineage>
        <taxon>Eukaryota</taxon>
        <taxon>Viridiplantae</taxon>
        <taxon>Streptophyta</taxon>
        <taxon>Embryophyta</taxon>
        <taxon>Tracheophyta</taxon>
        <taxon>Spermatophyta</taxon>
        <taxon>Magnoliopsida</taxon>
        <taxon>Ranunculales</taxon>
        <taxon>Circaeasteraceae</taxon>
        <taxon>Kingdonia</taxon>
    </lineage>
</organism>
<evidence type="ECO:0000313" key="5">
    <source>
        <dbReference type="Proteomes" id="UP000541444"/>
    </source>
</evidence>
<reference evidence="4 5" key="1">
    <citation type="journal article" date="2020" name="IScience">
        <title>Genome Sequencing of the Endangered Kingdonia uniflora (Circaeasteraceae, Ranunculales) Reveals Potential Mechanisms of Evolutionary Specialization.</title>
        <authorList>
            <person name="Sun Y."/>
            <person name="Deng T."/>
            <person name="Zhang A."/>
            <person name="Moore M.J."/>
            <person name="Landis J.B."/>
            <person name="Lin N."/>
            <person name="Zhang H."/>
            <person name="Zhang X."/>
            <person name="Huang J."/>
            <person name="Zhang X."/>
            <person name="Sun H."/>
            <person name="Wang H."/>
        </authorList>
    </citation>
    <scope>NUCLEOTIDE SEQUENCE [LARGE SCALE GENOMIC DNA]</scope>
    <source>
        <strain evidence="4">TB1705</strain>
        <tissue evidence="4">Leaf</tissue>
    </source>
</reference>
<dbReference type="OrthoDB" id="620544at2759"/>
<dbReference type="PROSITE" id="PS51140">
    <property type="entry name" value="CUE"/>
    <property type="match status" value="1"/>
</dbReference>
<dbReference type="CDD" id="cd14279">
    <property type="entry name" value="CUE"/>
    <property type="match status" value="1"/>
</dbReference>
<evidence type="ECO:0000259" key="3">
    <source>
        <dbReference type="PROSITE" id="PS51140"/>
    </source>
</evidence>
<dbReference type="AlphaFoldDB" id="A0A7J7L184"/>
<dbReference type="GO" id="GO:0043130">
    <property type="term" value="F:ubiquitin binding"/>
    <property type="evidence" value="ECO:0007669"/>
    <property type="project" value="InterPro"/>
</dbReference>
<dbReference type="PANTHER" id="PTHR48459">
    <property type="entry name" value="CUE DOMAIN-CONTAINING PROTEIN"/>
    <property type="match status" value="1"/>
</dbReference>
<gene>
    <name evidence="4" type="ORF">GIB67_028063</name>
</gene>